<dbReference type="Pfam" id="PF03734">
    <property type="entry name" value="YkuD"/>
    <property type="match status" value="1"/>
</dbReference>
<evidence type="ECO:0000256" key="2">
    <source>
        <dbReference type="ARBA" id="ARBA00005992"/>
    </source>
</evidence>
<proteinExistence type="inferred from homology"/>
<dbReference type="GO" id="GO:0009252">
    <property type="term" value="P:peptidoglycan biosynthetic process"/>
    <property type="evidence" value="ECO:0007669"/>
    <property type="project" value="UniProtKB-KW"/>
</dbReference>
<evidence type="ECO:0000256" key="6">
    <source>
        <dbReference type="ARBA" id="ARBA00023316"/>
    </source>
</evidence>
<dbReference type="Proteomes" id="UP000829455">
    <property type="component" value="Chromosome"/>
</dbReference>
<evidence type="ECO:0000313" key="10">
    <source>
        <dbReference type="EMBL" id="UNV85340.1"/>
    </source>
</evidence>
<feature type="domain" description="L,D-TPase catalytic" evidence="8">
    <location>
        <begin position="57"/>
        <end position="193"/>
    </location>
</feature>
<evidence type="ECO:0000256" key="5">
    <source>
        <dbReference type="ARBA" id="ARBA00022984"/>
    </source>
</evidence>
<dbReference type="GO" id="GO:0016740">
    <property type="term" value="F:transferase activity"/>
    <property type="evidence" value="ECO:0007669"/>
    <property type="project" value="UniProtKB-KW"/>
</dbReference>
<dbReference type="EMBL" id="AFQE01000128">
    <property type="protein sequence ID" value="EGQ75049.1"/>
    <property type="molecule type" value="Genomic_DNA"/>
</dbReference>
<sequence>MKRGLKISLAAVLLLAVAAGVVWYSMPIRSEQTVATSGELTVAEPSETPLPENAVIDRLVVHKSKRTMSAYSKGKLLKTYPIALGKQPVGHKHFEGDGKTPEGKYRINERNPNSAYHKNLGVSYPNEADKAYAAAQGKSPGGLIKIHGIKNGWGSIGKRHLQRDWTDGCIAVTDEEIDELYRSVKHNAEIEILP</sequence>
<evidence type="ECO:0000313" key="11">
    <source>
        <dbReference type="Proteomes" id="UP000004982"/>
    </source>
</evidence>
<evidence type="ECO:0000313" key="9">
    <source>
        <dbReference type="EMBL" id="EGQ75049.1"/>
    </source>
</evidence>
<dbReference type="GO" id="GO:0004180">
    <property type="term" value="F:carboxypeptidase activity"/>
    <property type="evidence" value="ECO:0007669"/>
    <property type="project" value="UniProtKB-ARBA"/>
</dbReference>
<keyword evidence="4 7" id="KW-0133">Cell shape</keyword>
<dbReference type="GO" id="GO:0008360">
    <property type="term" value="P:regulation of cell shape"/>
    <property type="evidence" value="ECO:0007669"/>
    <property type="project" value="UniProtKB-UniRule"/>
</dbReference>
<protein>
    <submittedName>
        <fullName evidence="9">ErfK/YbiS/YcfS/YnhG family protein</fullName>
    </submittedName>
    <submittedName>
        <fullName evidence="10">L,D-transpeptidase family protein</fullName>
    </submittedName>
</protein>
<dbReference type="Proteomes" id="UP000004982">
    <property type="component" value="Unassembled WGS sequence"/>
</dbReference>
<dbReference type="PANTHER" id="PTHR36699:SF1">
    <property type="entry name" value="L,D-TRANSPEPTIDASE YAFK-RELATED"/>
    <property type="match status" value="1"/>
</dbReference>
<reference evidence="9 11" key="1">
    <citation type="submission" date="2011-05" db="EMBL/GenBank/DDBJ databases">
        <authorList>
            <person name="Muzny D."/>
            <person name="Qin X."/>
            <person name="Deng J."/>
            <person name="Jiang H."/>
            <person name="Liu Y."/>
            <person name="Qu J."/>
            <person name="Song X.-Z."/>
            <person name="Zhang L."/>
            <person name="Thornton R."/>
            <person name="Coyle M."/>
            <person name="Francisco L."/>
            <person name="Jackson L."/>
            <person name="Javaid M."/>
            <person name="Korchina V."/>
            <person name="Kovar C."/>
            <person name="Mata R."/>
            <person name="Mathew T."/>
            <person name="Ngo R."/>
            <person name="Nguyen L."/>
            <person name="Nguyen N."/>
            <person name="Okwuonu G."/>
            <person name="Ongeri F."/>
            <person name="Pham C."/>
            <person name="Simmons D."/>
            <person name="Wilczek-Boney K."/>
            <person name="Hale W."/>
            <person name="Jakkamsetti A."/>
            <person name="Pham P."/>
            <person name="Ruth R."/>
            <person name="San Lucas F."/>
            <person name="Warren J."/>
            <person name="Zhang J."/>
            <person name="Zhao Z."/>
            <person name="Zhou C."/>
            <person name="Zhu D."/>
            <person name="Lee S."/>
            <person name="Bess C."/>
            <person name="Blankenburg K."/>
            <person name="Forbes L."/>
            <person name="Fu Q."/>
            <person name="Gubbala S."/>
            <person name="Hirani K."/>
            <person name="Jayaseelan J.C."/>
            <person name="Lara F."/>
            <person name="Munidasa M."/>
            <person name="Palculict T."/>
            <person name="Patil S."/>
            <person name="Pu L.-L."/>
            <person name="Saada N."/>
            <person name="Tang L."/>
            <person name="Weissenberger G."/>
            <person name="Zhu Y."/>
            <person name="Hemphill L."/>
            <person name="Shang Y."/>
            <person name="Youmans B."/>
            <person name="Ayvaz T."/>
            <person name="Ross M."/>
            <person name="Santibanez J."/>
            <person name="Aqrawi P."/>
            <person name="Gross S."/>
            <person name="Joshi V."/>
            <person name="Fowler G."/>
            <person name="Nazareth L."/>
            <person name="Reid J."/>
            <person name="Worley K."/>
            <person name="Petrosino J."/>
            <person name="Highlander S."/>
            <person name="Gibbs R."/>
        </authorList>
    </citation>
    <scope>NUCLEOTIDE SEQUENCE [LARGE SCALE GENOMIC DNA]</scope>
    <source>
        <strain evidence="9 11">ATCC 33926</strain>
    </source>
</reference>
<accession>A0AA36UGZ9</accession>
<evidence type="ECO:0000256" key="4">
    <source>
        <dbReference type="ARBA" id="ARBA00022960"/>
    </source>
</evidence>
<dbReference type="SUPFAM" id="SSF141523">
    <property type="entry name" value="L,D-transpeptidase catalytic domain-like"/>
    <property type="match status" value="1"/>
</dbReference>
<keyword evidence="6 7" id="KW-0961">Cell wall biogenesis/degradation</keyword>
<evidence type="ECO:0000313" key="12">
    <source>
        <dbReference type="Proteomes" id="UP000829455"/>
    </source>
</evidence>
<dbReference type="Gene3D" id="2.40.440.10">
    <property type="entry name" value="L,D-transpeptidase catalytic domain-like"/>
    <property type="match status" value="1"/>
</dbReference>
<dbReference type="GO" id="GO:0071555">
    <property type="term" value="P:cell wall organization"/>
    <property type="evidence" value="ECO:0007669"/>
    <property type="project" value="UniProtKB-UniRule"/>
</dbReference>
<evidence type="ECO:0000256" key="7">
    <source>
        <dbReference type="PROSITE-ProRule" id="PRU01373"/>
    </source>
</evidence>
<comment type="pathway">
    <text evidence="1 7">Cell wall biogenesis; peptidoglycan biosynthesis.</text>
</comment>
<organism evidence="9 11">
    <name type="scientific">Neisseria macacae ATCC 33926</name>
    <dbReference type="NCBI Taxonomy" id="997348"/>
    <lineage>
        <taxon>Bacteria</taxon>
        <taxon>Pseudomonadati</taxon>
        <taxon>Pseudomonadota</taxon>
        <taxon>Betaproteobacteria</taxon>
        <taxon>Neisseriales</taxon>
        <taxon>Neisseriaceae</taxon>
        <taxon>Neisseria</taxon>
    </lineage>
</organism>
<evidence type="ECO:0000256" key="1">
    <source>
        <dbReference type="ARBA" id="ARBA00004752"/>
    </source>
</evidence>
<name>A0AA36UGZ9_9NEIS</name>
<evidence type="ECO:0000256" key="3">
    <source>
        <dbReference type="ARBA" id="ARBA00022679"/>
    </source>
</evidence>
<keyword evidence="3" id="KW-0808">Transferase</keyword>
<reference evidence="10 12" key="2">
    <citation type="submission" date="2022-03" db="EMBL/GenBank/DDBJ databases">
        <title>Genome sequencing of Neisseria macacae.</title>
        <authorList>
            <person name="Baek M.-G."/>
        </authorList>
    </citation>
    <scope>NUCLEOTIDE SEQUENCE [LARGE SCALE GENOMIC DNA]</scope>
    <source>
        <strain evidence="10 12">ATCC 33926</strain>
    </source>
</reference>
<keyword evidence="5 7" id="KW-0573">Peptidoglycan synthesis</keyword>
<evidence type="ECO:0000259" key="8">
    <source>
        <dbReference type="PROSITE" id="PS52029"/>
    </source>
</evidence>
<dbReference type="InterPro" id="IPR038063">
    <property type="entry name" value="Transpep_catalytic_dom"/>
</dbReference>
<feature type="active site" description="Nucleophile" evidence="7">
    <location>
        <position position="169"/>
    </location>
</feature>
<gene>
    <name evidence="9" type="ORF">HMPREF9418_2571</name>
    <name evidence="10" type="ORF">MON40_02100</name>
</gene>
<feature type="active site" description="Proton donor/acceptor" evidence="7">
    <location>
        <position position="147"/>
    </location>
</feature>
<comment type="similarity">
    <text evidence="2">Belongs to the YkuD family.</text>
</comment>
<dbReference type="AlphaFoldDB" id="A0AA36UGZ9"/>
<keyword evidence="12" id="KW-1185">Reference proteome</keyword>
<dbReference type="PROSITE" id="PS52029">
    <property type="entry name" value="LD_TPASE"/>
    <property type="match status" value="1"/>
</dbReference>
<dbReference type="RefSeq" id="WP_003779884.1">
    <property type="nucleotide sequence ID" value="NZ_CP094241.1"/>
</dbReference>
<dbReference type="EMBL" id="CP094241">
    <property type="protein sequence ID" value="UNV85340.1"/>
    <property type="molecule type" value="Genomic_DNA"/>
</dbReference>
<dbReference type="CDD" id="cd16913">
    <property type="entry name" value="YkuD_like"/>
    <property type="match status" value="1"/>
</dbReference>
<dbReference type="PANTHER" id="PTHR36699">
    <property type="entry name" value="LD-TRANSPEPTIDASE"/>
    <property type="match status" value="1"/>
</dbReference>
<dbReference type="InterPro" id="IPR005490">
    <property type="entry name" value="LD_TPept_cat_dom"/>
</dbReference>